<accession>A0ABT5HQ52</accession>
<dbReference type="CDD" id="cd01740">
    <property type="entry name" value="GATase1_FGAR_AT"/>
    <property type="match status" value="1"/>
</dbReference>
<evidence type="ECO:0000256" key="7">
    <source>
        <dbReference type="ARBA" id="ARBA00022962"/>
    </source>
</evidence>
<comment type="subunit">
    <text evidence="8">Part of the FGAM synthase complex composed of 1 PurL, 1 PurQ and 2 PurS subunits.</text>
</comment>
<dbReference type="Pfam" id="PF13507">
    <property type="entry name" value="GATase_5"/>
    <property type="match status" value="1"/>
</dbReference>
<reference evidence="9 10" key="1">
    <citation type="submission" date="2023-01" db="EMBL/GenBank/DDBJ databases">
        <title>Novel species of the genus Asticcacaulis isolated from rivers.</title>
        <authorList>
            <person name="Lu H."/>
        </authorList>
    </citation>
    <scope>NUCLEOTIDE SEQUENCE [LARGE SCALE GENOMIC DNA]</scope>
    <source>
        <strain evidence="9 10">BYS171W</strain>
    </source>
</reference>
<dbReference type="PROSITE" id="PS51273">
    <property type="entry name" value="GATASE_TYPE_1"/>
    <property type="match status" value="1"/>
</dbReference>
<dbReference type="InterPro" id="IPR029062">
    <property type="entry name" value="Class_I_gatase-like"/>
</dbReference>
<evidence type="ECO:0000313" key="9">
    <source>
        <dbReference type="EMBL" id="MDC7682203.1"/>
    </source>
</evidence>
<dbReference type="Proteomes" id="UP001214854">
    <property type="component" value="Unassembled WGS sequence"/>
</dbReference>
<gene>
    <name evidence="8 9" type="primary">purQ</name>
    <name evidence="9" type="ORF">PQU92_02880</name>
</gene>
<dbReference type="RefSeq" id="WP_272746705.1">
    <property type="nucleotide sequence ID" value="NZ_JAQQKX010000001.1"/>
</dbReference>
<dbReference type="PANTHER" id="PTHR47552:SF1">
    <property type="entry name" value="PHOSPHORIBOSYLFORMYLGLYCINAMIDINE SYNTHASE SUBUNIT PURQ"/>
    <property type="match status" value="1"/>
</dbReference>
<evidence type="ECO:0000256" key="2">
    <source>
        <dbReference type="ARBA" id="ARBA00022598"/>
    </source>
</evidence>
<name>A0ABT5HQ52_9CAUL</name>
<comment type="catalytic activity">
    <reaction evidence="8">
        <text>L-glutamine + H2O = L-glutamate + NH4(+)</text>
        <dbReference type="Rhea" id="RHEA:15889"/>
        <dbReference type="ChEBI" id="CHEBI:15377"/>
        <dbReference type="ChEBI" id="CHEBI:28938"/>
        <dbReference type="ChEBI" id="CHEBI:29985"/>
        <dbReference type="ChEBI" id="CHEBI:58359"/>
        <dbReference type="EC" id="3.5.1.2"/>
    </reaction>
</comment>
<comment type="caution">
    <text evidence="8">Lacks conserved residue(s) required for the propagation of feature annotation.</text>
</comment>
<comment type="function">
    <text evidence="8">Part of the phosphoribosylformylglycinamidine synthase complex involved in the purines biosynthetic pathway. Catalyzes the ATP-dependent conversion of formylglycinamide ribonucleotide (FGAR) and glutamine to yield formylglycinamidine ribonucleotide (FGAM) and glutamate. The FGAM synthase complex is composed of three subunits. PurQ produces an ammonia molecule by converting glutamine to glutamate. PurL transfers the ammonia molecule to FGAR to form FGAM in an ATP-dependent manner. PurS interacts with PurQ and PurL and is thought to assist in the transfer of the ammonia molecule from PurQ to PurL.</text>
</comment>
<feature type="active site" evidence="8">
    <location>
        <position position="195"/>
    </location>
</feature>
<comment type="catalytic activity">
    <reaction evidence="8">
        <text>N(2)-formyl-N(1)-(5-phospho-beta-D-ribosyl)glycinamide + L-glutamine + ATP + H2O = 2-formamido-N(1)-(5-O-phospho-beta-D-ribosyl)acetamidine + L-glutamate + ADP + phosphate + H(+)</text>
        <dbReference type="Rhea" id="RHEA:17129"/>
        <dbReference type="ChEBI" id="CHEBI:15377"/>
        <dbReference type="ChEBI" id="CHEBI:15378"/>
        <dbReference type="ChEBI" id="CHEBI:29985"/>
        <dbReference type="ChEBI" id="CHEBI:30616"/>
        <dbReference type="ChEBI" id="CHEBI:43474"/>
        <dbReference type="ChEBI" id="CHEBI:58359"/>
        <dbReference type="ChEBI" id="CHEBI:147286"/>
        <dbReference type="ChEBI" id="CHEBI:147287"/>
        <dbReference type="ChEBI" id="CHEBI:456216"/>
        <dbReference type="EC" id="6.3.5.3"/>
    </reaction>
</comment>
<dbReference type="EMBL" id="JAQQKX010000001">
    <property type="protein sequence ID" value="MDC7682203.1"/>
    <property type="molecule type" value="Genomic_DNA"/>
</dbReference>
<keyword evidence="2 8" id="KW-0436">Ligase</keyword>
<evidence type="ECO:0000256" key="8">
    <source>
        <dbReference type="HAMAP-Rule" id="MF_00421"/>
    </source>
</evidence>
<dbReference type="PIRSF" id="PIRSF001586">
    <property type="entry name" value="FGAM_synth_I"/>
    <property type="match status" value="1"/>
</dbReference>
<feature type="active site" description="Nucleophile" evidence="8">
    <location>
        <position position="87"/>
    </location>
</feature>
<dbReference type="PANTHER" id="PTHR47552">
    <property type="entry name" value="PHOSPHORIBOSYLFORMYLGLYCINAMIDINE SYNTHASE SUBUNIT PURQ"/>
    <property type="match status" value="1"/>
</dbReference>
<keyword evidence="3 8" id="KW-0547">Nucleotide-binding</keyword>
<sequence>MKAAVLVFPGSNCDRDCKVAVETTTGAQVEMVWHEETSLPSNLDLIVVPGGFSYGDYLRCGAMASLSPVMAEVVKAANAGVSVLGICNGFQILCESGLLPGALLRNSGLKYVCKPIELTIENRKTRFTSAYGEQKTVWMTQGNGDGNFFAEPDVLKGIEDNGQVVFRYVENPNGSANNIAGIVNSAGNVLGMMPHPDRAFEPALGSADGAPLFHSLMRVLQAA</sequence>
<dbReference type="NCBIfam" id="NF002957">
    <property type="entry name" value="PRK03619.1"/>
    <property type="match status" value="1"/>
</dbReference>
<keyword evidence="10" id="KW-1185">Reference proteome</keyword>
<evidence type="ECO:0000256" key="3">
    <source>
        <dbReference type="ARBA" id="ARBA00022741"/>
    </source>
</evidence>
<keyword evidence="6 8" id="KW-0067">ATP-binding</keyword>
<keyword evidence="1 8" id="KW-0963">Cytoplasm</keyword>
<dbReference type="SUPFAM" id="SSF52317">
    <property type="entry name" value="Class I glutamine amidotransferase-like"/>
    <property type="match status" value="1"/>
</dbReference>
<evidence type="ECO:0000256" key="4">
    <source>
        <dbReference type="ARBA" id="ARBA00022755"/>
    </source>
</evidence>
<evidence type="ECO:0000313" key="10">
    <source>
        <dbReference type="Proteomes" id="UP001214854"/>
    </source>
</evidence>
<keyword evidence="5 8" id="KW-0378">Hydrolase</keyword>
<dbReference type="HAMAP" id="MF_00421">
    <property type="entry name" value="PurQ"/>
    <property type="match status" value="1"/>
</dbReference>
<dbReference type="EC" id="3.5.1.2" evidence="8"/>
<evidence type="ECO:0000256" key="1">
    <source>
        <dbReference type="ARBA" id="ARBA00022490"/>
    </source>
</evidence>
<dbReference type="SMART" id="SM01211">
    <property type="entry name" value="GATase_5"/>
    <property type="match status" value="1"/>
</dbReference>
<evidence type="ECO:0000256" key="5">
    <source>
        <dbReference type="ARBA" id="ARBA00022801"/>
    </source>
</evidence>
<comment type="caution">
    <text evidence="9">The sequence shown here is derived from an EMBL/GenBank/DDBJ whole genome shotgun (WGS) entry which is preliminary data.</text>
</comment>
<keyword evidence="4 8" id="KW-0658">Purine biosynthesis</keyword>
<keyword evidence="7 8" id="KW-0315">Glutamine amidotransferase</keyword>
<protein>
    <recommendedName>
        <fullName evidence="8">Phosphoribosylformylglycinamidine synthase subunit PurQ</fullName>
        <shortName evidence="8">FGAM synthase</shortName>
        <ecNumber evidence="8">6.3.5.3</ecNumber>
    </recommendedName>
    <alternativeName>
        <fullName evidence="8">Formylglycinamide ribonucleotide amidotransferase subunit I</fullName>
        <shortName evidence="8">FGAR amidotransferase I</shortName>
        <shortName evidence="8">FGAR-AT I</shortName>
    </alternativeName>
    <alternativeName>
        <fullName evidence="8">Glutaminase PurQ</fullName>
        <ecNumber evidence="8">3.5.1.2</ecNumber>
    </alternativeName>
    <alternativeName>
        <fullName evidence="8">Phosphoribosylformylglycinamidine synthase subunit I</fullName>
    </alternativeName>
</protein>
<comment type="subcellular location">
    <subcellularLocation>
        <location evidence="8">Cytoplasm</location>
    </subcellularLocation>
</comment>
<proteinExistence type="inferred from homology"/>
<comment type="pathway">
    <text evidence="8">Purine metabolism; IMP biosynthesis via de novo pathway; 5-amino-1-(5-phospho-D-ribosyl)imidazole from N(2)-formyl-N(1)-(5-phospho-D-ribosyl)glycinamide: step 1/2.</text>
</comment>
<dbReference type="Gene3D" id="3.40.50.880">
    <property type="match status" value="1"/>
</dbReference>
<organism evidence="9 10">
    <name type="scientific">Asticcacaulis aquaticus</name>
    <dbReference type="NCBI Taxonomy" id="2984212"/>
    <lineage>
        <taxon>Bacteria</taxon>
        <taxon>Pseudomonadati</taxon>
        <taxon>Pseudomonadota</taxon>
        <taxon>Alphaproteobacteria</taxon>
        <taxon>Caulobacterales</taxon>
        <taxon>Caulobacteraceae</taxon>
        <taxon>Asticcacaulis</taxon>
    </lineage>
</organism>
<dbReference type="EC" id="6.3.5.3" evidence="8"/>
<dbReference type="NCBIfam" id="TIGR01737">
    <property type="entry name" value="FGAM_synth_I"/>
    <property type="match status" value="1"/>
</dbReference>
<dbReference type="InterPro" id="IPR010075">
    <property type="entry name" value="PRibForGlyAmidine_synth_PurQ"/>
</dbReference>
<evidence type="ECO:0000256" key="6">
    <source>
        <dbReference type="ARBA" id="ARBA00022840"/>
    </source>
</evidence>